<organism evidence="4 5">
    <name type="scientific">Periconia macrospinosa</name>
    <dbReference type="NCBI Taxonomy" id="97972"/>
    <lineage>
        <taxon>Eukaryota</taxon>
        <taxon>Fungi</taxon>
        <taxon>Dikarya</taxon>
        <taxon>Ascomycota</taxon>
        <taxon>Pezizomycotina</taxon>
        <taxon>Dothideomycetes</taxon>
        <taxon>Pleosporomycetidae</taxon>
        <taxon>Pleosporales</taxon>
        <taxon>Massarineae</taxon>
        <taxon>Periconiaceae</taxon>
        <taxon>Periconia</taxon>
    </lineage>
</organism>
<gene>
    <name evidence="4" type="ORF">DM02DRAFT_596776</name>
</gene>
<dbReference type="InterPro" id="IPR036291">
    <property type="entry name" value="NAD(P)-bd_dom_sf"/>
</dbReference>
<dbReference type="STRING" id="97972.A0A2V1DIH3"/>
<dbReference type="AlphaFoldDB" id="A0A2V1DIH3"/>
<dbReference type="PANTHER" id="PTHR24320">
    <property type="entry name" value="RETINOL DEHYDROGENASE"/>
    <property type="match status" value="1"/>
</dbReference>
<dbReference type="Pfam" id="PF00106">
    <property type="entry name" value="adh_short"/>
    <property type="match status" value="1"/>
</dbReference>
<evidence type="ECO:0000256" key="1">
    <source>
        <dbReference type="ARBA" id="ARBA00006484"/>
    </source>
</evidence>
<reference evidence="4 5" key="1">
    <citation type="journal article" date="2018" name="Sci. Rep.">
        <title>Comparative genomics provides insights into the lifestyle and reveals functional heterogeneity of dark septate endophytic fungi.</title>
        <authorList>
            <person name="Knapp D.G."/>
            <person name="Nemeth J.B."/>
            <person name="Barry K."/>
            <person name="Hainaut M."/>
            <person name="Henrissat B."/>
            <person name="Johnson J."/>
            <person name="Kuo A."/>
            <person name="Lim J.H.P."/>
            <person name="Lipzen A."/>
            <person name="Nolan M."/>
            <person name="Ohm R.A."/>
            <person name="Tamas L."/>
            <person name="Grigoriev I.V."/>
            <person name="Spatafora J.W."/>
            <person name="Nagy L.G."/>
            <person name="Kovacs G.M."/>
        </authorList>
    </citation>
    <scope>NUCLEOTIDE SEQUENCE [LARGE SCALE GENOMIC DNA]</scope>
    <source>
        <strain evidence="4 5">DSE2036</strain>
    </source>
</reference>
<dbReference type="EMBL" id="KZ805424">
    <property type="protein sequence ID" value="PVH97977.1"/>
    <property type="molecule type" value="Genomic_DNA"/>
</dbReference>
<dbReference type="PANTHER" id="PTHR24320:SF283">
    <property type="entry name" value="RETINOL DEHYDROGENASE 11"/>
    <property type="match status" value="1"/>
</dbReference>
<dbReference type="InterPro" id="IPR002347">
    <property type="entry name" value="SDR_fam"/>
</dbReference>
<evidence type="ECO:0000313" key="5">
    <source>
        <dbReference type="Proteomes" id="UP000244855"/>
    </source>
</evidence>
<sequence>MAFHKDTTGAEVVKAYANETKGKTFLITGPSTGTIGGQTALDLAAGSPKTILLAGRDISKIQPVIDQIAKDHPSVETVFIKLDLTDLASVKEAAKEVNSKVDQLDVLINNAGVMAVKDYTLTKDGFELQFGVNHIAHFLLTNLLAPKIIAAKGRIVNVSSLGYLSGGVFFDDPGFSGGAKYNPWHAYAQSKTANILFAKALAAKLAPKGVLAFALNPGLVMESKLMTNVSQESFGEGYAITMASLAEGEELPSAAMTPKSLAASSSTTLYAALSPDLSNQSGAFLVDAQVWDVPLKKHATAEENVEKLWDLSEKLVKEKFEY</sequence>
<evidence type="ECO:0000256" key="3">
    <source>
        <dbReference type="RuleBase" id="RU000363"/>
    </source>
</evidence>
<protein>
    <submittedName>
        <fullName evidence="4">Short-chain dehydrogenase</fullName>
    </submittedName>
</protein>
<dbReference type="SUPFAM" id="SSF51735">
    <property type="entry name" value="NAD(P)-binding Rossmann-fold domains"/>
    <property type="match status" value="1"/>
</dbReference>
<dbReference type="OrthoDB" id="191139at2759"/>
<dbReference type="PRINTS" id="PR00080">
    <property type="entry name" value="SDRFAMILY"/>
</dbReference>
<dbReference type="GO" id="GO:0016491">
    <property type="term" value="F:oxidoreductase activity"/>
    <property type="evidence" value="ECO:0007669"/>
    <property type="project" value="UniProtKB-KW"/>
</dbReference>
<accession>A0A2V1DIH3</accession>
<name>A0A2V1DIH3_9PLEO</name>
<proteinExistence type="inferred from homology"/>
<dbReference type="Proteomes" id="UP000244855">
    <property type="component" value="Unassembled WGS sequence"/>
</dbReference>
<keyword evidence="5" id="KW-1185">Reference proteome</keyword>
<dbReference type="PRINTS" id="PR00081">
    <property type="entry name" value="GDHRDH"/>
</dbReference>
<comment type="similarity">
    <text evidence="1 3">Belongs to the short-chain dehydrogenases/reductases (SDR) family.</text>
</comment>
<keyword evidence="2" id="KW-0560">Oxidoreductase</keyword>
<dbReference type="Gene3D" id="3.40.50.720">
    <property type="entry name" value="NAD(P)-binding Rossmann-like Domain"/>
    <property type="match status" value="1"/>
</dbReference>
<evidence type="ECO:0000256" key="2">
    <source>
        <dbReference type="ARBA" id="ARBA00023002"/>
    </source>
</evidence>
<evidence type="ECO:0000313" key="4">
    <source>
        <dbReference type="EMBL" id="PVH97977.1"/>
    </source>
</evidence>